<reference evidence="1 2" key="1">
    <citation type="journal article" date="2018" name="Mol. Biol. Evol.">
        <title>Broad Genomic Sampling Reveals a Smut Pathogenic Ancestry of the Fungal Clade Ustilaginomycotina.</title>
        <authorList>
            <person name="Kijpornyongpan T."/>
            <person name="Mondo S.J."/>
            <person name="Barry K."/>
            <person name="Sandor L."/>
            <person name="Lee J."/>
            <person name="Lipzen A."/>
            <person name="Pangilinan J."/>
            <person name="LaButti K."/>
            <person name="Hainaut M."/>
            <person name="Henrissat B."/>
            <person name="Grigoriev I.V."/>
            <person name="Spatafora J.W."/>
            <person name="Aime M.C."/>
        </authorList>
    </citation>
    <scope>NUCLEOTIDE SEQUENCE [LARGE SCALE GENOMIC DNA]</scope>
    <source>
        <strain evidence="1 2">SA 807</strain>
    </source>
</reference>
<name>A0ACD0P0I7_9BASI</name>
<accession>A0ACD0P0I7</accession>
<organism evidence="1 2">
    <name type="scientific">Violaceomyces palustris</name>
    <dbReference type="NCBI Taxonomy" id="1673888"/>
    <lineage>
        <taxon>Eukaryota</taxon>
        <taxon>Fungi</taxon>
        <taxon>Dikarya</taxon>
        <taxon>Basidiomycota</taxon>
        <taxon>Ustilaginomycotina</taxon>
        <taxon>Ustilaginomycetes</taxon>
        <taxon>Violaceomycetales</taxon>
        <taxon>Violaceomycetaceae</taxon>
        <taxon>Violaceomyces</taxon>
    </lineage>
</organism>
<proteinExistence type="predicted"/>
<evidence type="ECO:0000313" key="2">
    <source>
        <dbReference type="Proteomes" id="UP000245626"/>
    </source>
</evidence>
<evidence type="ECO:0000313" key="1">
    <source>
        <dbReference type="EMBL" id="PWN51559.1"/>
    </source>
</evidence>
<sequence length="103" mass="11815">MVLISSYDSPNVPGSIPGARKLPYFLFFFIISSLSLYFKKRRGLHPCCIKTRLLIVLLENDRKKEEKKTFFARKRLCISSMGHAMCSQLRTGSKRRGTMINGL</sequence>
<dbReference type="Proteomes" id="UP000245626">
    <property type="component" value="Unassembled WGS sequence"/>
</dbReference>
<dbReference type="EMBL" id="KZ819833">
    <property type="protein sequence ID" value="PWN51559.1"/>
    <property type="molecule type" value="Genomic_DNA"/>
</dbReference>
<gene>
    <name evidence="1" type="ORF">IE53DRAFT_45606</name>
</gene>
<protein>
    <submittedName>
        <fullName evidence="1">Uncharacterized protein</fullName>
    </submittedName>
</protein>
<keyword evidence="2" id="KW-1185">Reference proteome</keyword>